<keyword evidence="2 3" id="KW-0413">Isomerase</keyword>
<dbReference type="EnsemblBacteria" id="AAQ00297">
    <property type="protein sequence ID" value="AAQ00297"/>
    <property type="gene ID" value="Pro_1252"/>
</dbReference>
<gene>
    <name evidence="5" type="primary">ppiB</name>
    <name evidence="5" type="ordered locus">Pro_1252</name>
</gene>
<dbReference type="PANTHER" id="PTHR43246">
    <property type="entry name" value="PEPTIDYL-PROLYL CIS-TRANS ISOMERASE CYP38, CHLOROPLASTIC"/>
    <property type="match status" value="1"/>
</dbReference>
<dbReference type="GO" id="GO:0003755">
    <property type="term" value="F:peptidyl-prolyl cis-trans isomerase activity"/>
    <property type="evidence" value="ECO:0007669"/>
    <property type="project" value="UniProtKB-UniRule"/>
</dbReference>
<comment type="function">
    <text evidence="3">PPIases accelerate the folding of proteins. It catalyzes the cis-trans isomerization of proline imidic peptide bonds in oligopeptides.</text>
</comment>
<dbReference type="InterPro" id="IPR044665">
    <property type="entry name" value="E_coli_cyclophilin_A-like"/>
</dbReference>
<dbReference type="eggNOG" id="COG0652">
    <property type="taxonomic scope" value="Bacteria"/>
</dbReference>
<dbReference type="AlphaFoldDB" id="Q7VB46"/>
<dbReference type="KEGG" id="pma:Pro_1252"/>
<dbReference type="HOGENOM" id="CLU_012062_16_4_3"/>
<evidence type="ECO:0000256" key="1">
    <source>
        <dbReference type="ARBA" id="ARBA00023110"/>
    </source>
</evidence>
<dbReference type="Pfam" id="PF00160">
    <property type="entry name" value="Pro_isomerase"/>
    <property type="match status" value="1"/>
</dbReference>
<dbReference type="PROSITE" id="PS50072">
    <property type="entry name" value="CSA_PPIASE_2"/>
    <property type="match status" value="1"/>
</dbReference>
<comment type="catalytic activity">
    <reaction evidence="3">
        <text>[protein]-peptidylproline (omega=180) = [protein]-peptidylproline (omega=0)</text>
        <dbReference type="Rhea" id="RHEA:16237"/>
        <dbReference type="Rhea" id="RHEA-COMP:10747"/>
        <dbReference type="Rhea" id="RHEA-COMP:10748"/>
        <dbReference type="ChEBI" id="CHEBI:83833"/>
        <dbReference type="ChEBI" id="CHEBI:83834"/>
        <dbReference type="EC" id="5.2.1.8"/>
    </reaction>
</comment>
<dbReference type="EC" id="5.2.1.8" evidence="3"/>
<dbReference type="RefSeq" id="WP_011125404.1">
    <property type="nucleotide sequence ID" value="NC_005042.1"/>
</dbReference>
<dbReference type="Gene3D" id="2.40.100.10">
    <property type="entry name" value="Cyclophilin-like"/>
    <property type="match status" value="1"/>
</dbReference>
<dbReference type="PRINTS" id="PR00153">
    <property type="entry name" value="CSAPPISMRASE"/>
</dbReference>
<name>Q7VB46_PROMA</name>
<comment type="similarity">
    <text evidence="3">Belongs to the cyclophilin-type PPIase family.</text>
</comment>
<evidence type="ECO:0000313" key="6">
    <source>
        <dbReference type="Proteomes" id="UP000001420"/>
    </source>
</evidence>
<protein>
    <recommendedName>
        <fullName evidence="3">Peptidyl-prolyl cis-trans isomerase</fullName>
        <shortName evidence="3">PPIase</shortName>
        <ecNumber evidence="3">5.2.1.8</ecNumber>
    </recommendedName>
</protein>
<dbReference type="InterPro" id="IPR002130">
    <property type="entry name" value="Cyclophilin-type_PPIase_dom"/>
</dbReference>
<evidence type="ECO:0000256" key="2">
    <source>
        <dbReference type="ARBA" id="ARBA00023235"/>
    </source>
</evidence>
<organism evidence="5 6">
    <name type="scientific">Prochlorococcus marinus (strain SARG / CCMP1375 / SS120)</name>
    <dbReference type="NCBI Taxonomy" id="167539"/>
    <lineage>
        <taxon>Bacteria</taxon>
        <taxon>Bacillati</taxon>
        <taxon>Cyanobacteriota</taxon>
        <taxon>Cyanophyceae</taxon>
        <taxon>Synechococcales</taxon>
        <taxon>Prochlorococcaceae</taxon>
        <taxon>Prochlorococcus</taxon>
    </lineage>
</organism>
<keyword evidence="6" id="KW-1185">Reference proteome</keyword>
<dbReference type="PATRIC" id="fig|167539.5.peg.1314"/>
<sequence>MIANFKEIRFFFLRNSLSALFLLCLFGCYKPEVKKNLDFCTRSEVKCIRENFKIKMLTNRGMVILEIYGKSAPLTAGNFITLASKGFYNGTSVNRVIKKPYPFIVQLGHKPYFDELNETNKIKNDSYINTKSINIKSIPLEIKVKGEELPRYNQIVMKNDDFKRIKLIHQRGSLAMARTQELESAKIQFYIALKNLPELDGRYSVFGKVLEGMEVIDSLKEGDVILNLNKLSN</sequence>
<evidence type="ECO:0000259" key="4">
    <source>
        <dbReference type="PROSITE" id="PS50072"/>
    </source>
</evidence>
<dbReference type="InterPro" id="IPR029000">
    <property type="entry name" value="Cyclophilin-like_dom_sf"/>
</dbReference>
<dbReference type="Proteomes" id="UP000001420">
    <property type="component" value="Chromosome"/>
</dbReference>
<reference evidence="5 6" key="1">
    <citation type="journal article" date="2003" name="Proc. Natl. Acad. Sci. U.S.A.">
        <title>Genome sequence of the cyanobacterium Prochlorococcus marinus SS120, a nearly minimal oxyphototrophic genome.</title>
        <authorList>
            <person name="Dufresne A."/>
            <person name="Salanoubat M."/>
            <person name="Partensky F."/>
            <person name="Artiguenave F."/>
            <person name="Axmann I.M."/>
            <person name="Barbe V."/>
            <person name="Duprat S."/>
            <person name="Galperin M.Y."/>
            <person name="Koonin E.V."/>
            <person name="Le Gall F."/>
            <person name="Makarova K.S."/>
            <person name="Ostrowski M."/>
            <person name="Oztas S."/>
            <person name="Robert C."/>
            <person name="Rogozin I.B."/>
            <person name="Scanlan D.J."/>
            <person name="Tandeau de Marsac N."/>
            <person name="Weissenbach J."/>
            <person name="Wincker P."/>
            <person name="Wolf Y.I."/>
            <person name="Hess W.R."/>
        </authorList>
    </citation>
    <scope>NUCLEOTIDE SEQUENCE [LARGE SCALE GENOMIC DNA]</scope>
    <source>
        <strain evidence="6">SARG / CCMP1375 / SS120</strain>
    </source>
</reference>
<evidence type="ECO:0000313" key="5">
    <source>
        <dbReference type="EMBL" id="AAQ00297.1"/>
    </source>
</evidence>
<dbReference type="SUPFAM" id="SSF50891">
    <property type="entry name" value="Cyclophilin-like"/>
    <property type="match status" value="1"/>
</dbReference>
<accession>Q7VB46</accession>
<feature type="domain" description="PPIase cyclophilin-type" evidence="4">
    <location>
        <begin position="61"/>
        <end position="221"/>
    </location>
</feature>
<dbReference type="STRING" id="167539.Pro_1252"/>
<evidence type="ECO:0000256" key="3">
    <source>
        <dbReference type="RuleBase" id="RU363019"/>
    </source>
</evidence>
<proteinExistence type="inferred from homology"/>
<dbReference type="OrthoDB" id="9796864at2"/>
<dbReference type="EMBL" id="AE017126">
    <property type="protein sequence ID" value="AAQ00297.1"/>
    <property type="molecule type" value="Genomic_DNA"/>
</dbReference>
<keyword evidence="1 3" id="KW-0697">Rotamase</keyword>